<dbReference type="InterPro" id="IPR051242">
    <property type="entry name" value="WD-EF-hand_domain"/>
</dbReference>
<evidence type="ECO:0000256" key="2">
    <source>
        <dbReference type="ARBA" id="ARBA00022737"/>
    </source>
</evidence>
<dbReference type="SUPFAM" id="SSF50978">
    <property type="entry name" value="WD40 repeat-like"/>
    <property type="match status" value="2"/>
</dbReference>
<dbReference type="PANTHER" id="PTHR44324:SF4">
    <property type="entry name" value="WD40 REPEAT DOMAIN 95"/>
    <property type="match status" value="1"/>
</dbReference>
<evidence type="ECO:0000256" key="1">
    <source>
        <dbReference type="ARBA" id="ARBA00022574"/>
    </source>
</evidence>
<dbReference type="GeneID" id="25561894"/>
<evidence type="ECO:0000259" key="5">
    <source>
        <dbReference type="PROSITE" id="PS50222"/>
    </source>
</evidence>
<dbReference type="InterPro" id="IPR019775">
    <property type="entry name" value="WD40_repeat_CS"/>
</dbReference>
<dbReference type="Proteomes" id="UP000054408">
    <property type="component" value="Unassembled WGS sequence"/>
</dbReference>
<protein>
    <recommendedName>
        <fullName evidence="5">EF-hand domain-containing protein</fullName>
    </recommendedName>
</protein>
<dbReference type="InterPro" id="IPR036322">
    <property type="entry name" value="WD40_repeat_dom_sf"/>
</dbReference>
<dbReference type="RefSeq" id="XP_013761217.1">
    <property type="nucleotide sequence ID" value="XM_013905763.1"/>
</dbReference>
<sequence>MDASVAKANAAQLRRRRLLQLDTEIRNSLQRNHLSLLVARFQAADADKSNGLDIDEFVAAFTDVLDLFHRIDANLDGVISLAEFVEFSLYQTRGQMWNPSADNAEGKRSRASPRAEALSSLRAPQSSVVRGTVAHIAPTRRTVKRRVRRRKLSDEAERAIAATRASRAKRHRARKQKLLTTVSKVYAPGAVSSSGSGSDIDVVDAANKRIARLLFGRSALDPGSCSDSRSGSASAESYVYSYSYSSDDDGGGGGGGSDGGNEMRAGPPDPLDDDALVELFADLASVEFECTSKSAPGTTQRSTPHRAPIVAIEYLTDFNEVLTIGRDGIMVVWAYPDAGRSRRVSCVVRHKVGRIHWTPAMGSVNAGDELAKLARERARAVHGFDAHALSSKPRAQAWINDVVMMPDLGLMALASDDFRVYFYRIIGVHSVTDIVLAYKINIGGWRGGVDDPMSVMEHVPLALAYSRVDDDARVLLIADSGGWLSGYTFSRHEYKASTKGLAHVLNSHNIVAKRVSTTRTRVAMLPAYLKGHESACAGPMPFDNWVRKLAYFPELRVFAACYEVSHHALVVGTLETGERTALDEGPALRVWRCPPHGITTFAACSTIDAHYIATGGRGGMIRLWKPTVVADPYAVFDAHTAPIVSLQVADMPHRLFSAARNGHVKLWDIRARVCLFTVHDPLLAAPAPALSAMRYEPRRENLFLASALLTSWRNTTPRAAVSGAARARAAGIDPASRRKLPPPRIPPTHPDGTLAGVVYEPFFGRAVSVAASGLVSVWDLASGRLVSQFHVGAADHWAEPEPHISTVALAGRRLLTATRSGVVHVWNYVNGQWLKTLRKHDNVELTALVHMHIPQAVMAGSRRPSRRAGGSGIVADTASGASPDDKLYIVGTGWNRRIEVWKDAAISVCNLVWAEMPPSAGAASAEAKRKADQVAALEAFFVADRHIKLPAPPDTSRSRPSPRAGRLVTTSLGGQAVPPSDSHSDDVLALDVCLPNLIATGAYDGYIMVWHVHSHQLLARIRAPEHDAAAAAVENSPDPTAMCELMESMAQHALSFVRPPSKYSRVLAGAMLASGGADGVLRIWQFDASRRAEVVAAEPSPVPGQCIKTITRAGPSASLLLVGDTLGRVRVYGLRVRRAATGLLLHDSCQASTASIEDLVYVASEEHPTHTTAVLVGSSDGRVGVFQLRKAVFGPQRSKPSYVLERIGVFGQTTMWGCDNSAALTTASLFSSSTLQHHGRTLRYRDHAEMDVERLAKMPNVILRAQREYEASLRLAHGLDAEAPLPDHLLARGSVVARAYARREGDGKSALAMSALGAGVVAAAPDTNHLLAATHTSKWKRRKRGTAIAPEEQLFQLMPVDGDFDGSSSSSGESEAVAPDHGCRVAGHDGARGSGHSDENTLGFTWIEEGKSDKAIRAEKAAMYRVLDDAEIRSSTRVLKCTLKFGELPRASSSSNVDSPLFVETDARALSDPAAGDGGGAGGRGGD</sequence>
<feature type="repeat" description="WD" evidence="3">
    <location>
        <begin position="980"/>
        <end position="1020"/>
    </location>
</feature>
<feature type="repeat" description="WD" evidence="3">
    <location>
        <begin position="1069"/>
        <end position="1094"/>
    </location>
</feature>
<dbReference type="Pfam" id="PF00400">
    <property type="entry name" value="WD40"/>
    <property type="match status" value="1"/>
</dbReference>
<dbReference type="GO" id="GO:0005509">
    <property type="term" value="F:calcium ion binding"/>
    <property type="evidence" value="ECO:0007669"/>
    <property type="project" value="InterPro"/>
</dbReference>
<feature type="repeat" description="WD" evidence="3">
    <location>
        <begin position="636"/>
        <end position="677"/>
    </location>
</feature>
<dbReference type="OrthoDB" id="5980302at2759"/>
<dbReference type="InterPro" id="IPR001680">
    <property type="entry name" value="WD40_rpt"/>
</dbReference>
<dbReference type="PROSITE" id="PS50082">
    <property type="entry name" value="WD_REPEATS_2"/>
    <property type="match status" value="3"/>
</dbReference>
<feature type="region of interest" description="Disordered" evidence="4">
    <location>
        <begin position="1464"/>
        <end position="1487"/>
    </location>
</feature>
<evidence type="ECO:0000256" key="3">
    <source>
        <dbReference type="PROSITE-ProRule" id="PRU00221"/>
    </source>
</evidence>
<name>A0A0L0DVS8_THETB</name>
<dbReference type="SMART" id="SM00320">
    <property type="entry name" value="WD40"/>
    <property type="match status" value="7"/>
</dbReference>
<feature type="region of interest" description="Disordered" evidence="4">
    <location>
        <begin position="98"/>
        <end position="121"/>
    </location>
</feature>
<feature type="region of interest" description="Disordered" evidence="4">
    <location>
        <begin position="1364"/>
        <end position="1397"/>
    </location>
</feature>
<evidence type="ECO:0000313" key="7">
    <source>
        <dbReference type="Proteomes" id="UP000054408"/>
    </source>
</evidence>
<feature type="compositionally biased region" description="Low complexity" evidence="4">
    <location>
        <begin position="954"/>
        <end position="963"/>
    </location>
</feature>
<evidence type="ECO:0000256" key="4">
    <source>
        <dbReference type="SAM" id="MobiDB-lite"/>
    </source>
</evidence>
<dbReference type="SUPFAM" id="SSF47473">
    <property type="entry name" value="EF-hand"/>
    <property type="match status" value="1"/>
</dbReference>
<keyword evidence="7" id="KW-1185">Reference proteome</keyword>
<dbReference type="PROSITE" id="PS00678">
    <property type="entry name" value="WD_REPEATS_1"/>
    <property type="match status" value="1"/>
</dbReference>
<feature type="region of interest" description="Disordered" evidence="4">
    <location>
        <begin position="949"/>
        <end position="982"/>
    </location>
</feature>
<dbReference type="InterPro" id="IPR015943">
    <property type="entry name" value="WD40/YVTN_repeat-like_dom_sf"/>
</dbReference>
<dbReference type="InterPro" id="IPR002048">
    <property type="entry name" value="EF_hand_dom"/>
</dbReference>
<dbReference type="Pfam" id="PF13202">
    <property type="entry name" value="EF-hand_5"/>
    <property type="match status" value="2"/>
</dbReference>
<feature type="compositionally biased region" description="Gly residues" evidence="4">
    <location>
        <begin position="1476"/>
        <end position="1487"/>
    </location>
</feature>
<reference evidence="6 7" key="1">
    <citation type="submission" date="2010-05" db="EMBL/GenBank/DDBJ databases">
        <title>The Genome Sequence of Thecamonas trahens ATCC 50062.</title>
        <authorList>
            <consortium name="The Broad Institute Genome Sequencing Platform"/>
            <person name="Russ C."/>
            <person name="Cuomo C."/>
            <person name="Shea T."/>
            <person name="Young S.K."/>
            <person name="Zeng Q."/>
            <person name="Koehrsen M."/>
            <person name="Haas B."/>
            <person name="Borodovsky M."/>
            <person name="Guigo R."/>
            <person name="Alvarado L."/>
            <person name="Berlin A."/>
            <person name="Bochicchio J."/>
            <person name="Borenstein D."/>
            <person name="Chapman S."/>
            <person name="Chen Z."/>
            <person name="Freedman E."/>
            <person name="Gellesch M."/>
            <person name="Goldberg J."/>
            <person name="Griggs A."/>
            <person name="Gujja S."/>
            <person name="Heilman E."/>
            <person name="Heiman D."/>
            <person name="Hepburn T."/>
            <person name="Howarth C."/>
            <person name="Jen D."/>
            <person name="Larson L."/>
            <person name="Mehta T."/>
            <person name="Park D."/>
            <person name="Pearson M."/>
            <person name="Roberts A."/>
            <person name="Saif S."/>
            <person name="Shenoy N."/>
            <person name="Sisk P."/>
            <person name="Stolte C."/>
            <person name="Sykes S."/>
            <person name="Thomson T."/>
            <person name="Walk T."/>
            <person name="White J."/>
            <person name="Yandava C."/>
            <person name="Burger G."/>
            <person name="Gray M.W."/>
            <person name="Holland P.W.H."/>
            <person name="King N."/>
            <person name="Lang F.B.F."/>
            <person name="Roger A.J."/>
            <person name="Ruiz-Trillo I."/>
            <person name="Lander E."/>
            <person name="Nusbaum C."/>
        </authorList>
    </citation>
    <scope>NUCLEOTIDE SEQUENCE [LARGE SCALE GENOMIC DNA]</scope>
    <source>
        <strain evidence="6 7">ATCC 50062</strain>
    </source>
</reference>
<dbReference type="PANTHER" id="PTHR44324">
    <property type="entry name" value="WD40 REPEAT DOMAIN 95"/>
    <property type="match status" value="1"/>
</dbReference>
<feature type="region of interest" description="Disordered" evidence="4">
    <location>
        <begin position="723"/>
        <end position="749"/>
    </location>
</feature>
<evidence type="ECO:0000313" key="6">
    <source>
        <dbReference type="EMBL" id="KNC56181.1"/>
    </source>
</evidence>
<proteinExistence type="predicted"/>
<feature type="region of interest" description="Disordered" evidence="4">
    <location>
        <begin position="246"/>
        <end position="271"/>
    </location>
</feature>
<dbReference type="InterPro" id="IPR011992">
    <property type="entry name" value="EF-hand-dom_pair"/>
</dbReference>
<feature type="compositionally biased region" description="Basic and acidic residues" evidence="4">
    <location>
        <begin position="1381"/>
        <end position="1397"/>
    </location>
</feature>
<dbReference type="Gene3D" id="1.10.238.10">
    <property type="entry name" value="EF-hand"/>
    <property type="match status" value="1"/>
</dbReference>
<feature type="compositionally biased region" description="Low complexity" evidence="4">
    <location>
        <begin position="1366"/>
        <end position="1375"/>
    </location>
</feature>
<dbReference type="PROSITE" id="PS50222">
    <property type="entry name" value="EF_HAND_2"/>
    <property type="match status" value="1"/>
</dbReference>
<dbReference type="Gene3D" id="2.130.10.10">
    <property type="entry name" value="YVTN repeat-like/Quinoprotein amine dehydrogenase"/>
    <property type="match status" value="3"/>
</dbReference>
<dbReference type="PROSITE" id="PS50294">
    <property type="entry name" value="WD_REPEATS_REGION"/>
    <property type="match status" value="1"/>
</dbReference>
<gene>
    <name evidence="6" type="ORF">AMSG_02196</name>
</gene>
<keyword evidence="2" id="KW-0677">Repeat</keyword>
<dbReference type="eggNOG" id="ENOG502S7MW">
    <property type="taxonomic scope" value="Eukaryota"/>
</dbReference>
<feature type="domain" description="EF-hand" evidence="5">
    <location>
        <begin position="32"/>
        <end position="67"/>
    </location>
</feature>
<keyword evidence="1 3" id="KW-0853">WD repeat</keyword>
<accession>A0A0L0DVS8</accession>
<organism evidence="6 7">
    <name type="scientific">Thecamonas trahens ATCC 50062</name>
    <dbReference type="NCBI Taxonomy" id="461836"/>
    <lineage>
        <taxon>Eukaryota</taxon>
        <taxon>Apusozoa</taxon>
        <taxon>Apusomonadida</taxon>
        <taxon>Apusomonadidae</taxon>
        <taxon>Thecamonas</taxon>
    </lineage>
</organism>
<dbReference type="EMBL" id="GL349440">
    <property type="protein sequence ID" value="KNC56181.1"/>
    <property type="molecule type" value="Genomic_DNA"/>
</dbReference>